<proteinExistence type="inferred from homology"/>
<feature type="domain" description="Peptidase S33 tripeptidyl aminopeptidase-like C-terminal" evidence="7">
    <location>
        <begin position="405"/>
        <end position="500"/>
    </location>
</feature>
<name>D9X7Z2_STRVT</name>
<evidence type="ECO:0000256" key="3">
    <source>
        <dbReference type="ARBA" id="ARBA00022801"/>
    </source>
</evidence>
<feature type="region of interest" description="Disordered" evidence="4">
    <location>
        <begin position="99"/>
        <end position="118"/>
    </location>
</feature>
<dbReference type="PANTHER" id="PTHR43248:SF29">
    <property type="entry name" value="TRIPEPTIDYL AMINOPEPTIDASE"/>
    <property type="match status" value="1"/>
</dbReference>
<dbReference type="PANTHER" id="PTHR43248">
    <property type="entry name" value="2-SUCCINYL-6-HYDROXY-2,4-CYCLOHEXADIENE-1-CARBOXYLATE SYNTHASE"/>
    <property type="match status" value="1"/>
</dbReference>
<dbReference type="GO" id="GO:0016787">
    <property type="term" value="F:hydrolase activity"/>
    <property type="evidence" value="ECO:0007669"/>
    <property type="project" value="UniProtKB-KW"/>
</dbReference>
<dbReference type="InterPro" id="IPR051601">
    <property type="entry name" value="Serine_prot/Carboxylest_S33"/>
</dbReference>
<evidence type="ECO:0000313" key="8">
    <source>
        <dbReference type="EMBL" id="EFL32000.1"/>
    </source>
</evidence>
<feature type="domain" description="AB hydrolase-1" evidence="6">
    <location>
        <begin position="94"/>
        <end position="260"/>
    </location>
</feature>
<protein>
    <submittedName>
        <fullName evidence="8">Secreted protein</fullName>
    </submittedName>
</protein>
<evidence type="ECO:0000256" key="1">
    <source>
        <dbReference type="ARBA" id="ARBA00010088"/>
    </source>
</evidence>
<keyword evidence="9" id="KW-1185">Reference proteome</keyword>
<evidence type="ECO:0000313" key="9">
    <source>
        <dbReference type="Proteomes" id="UP000004184"/>
    </source>
</evidence>
<reference evidence="9" key="1">
    <citation type="submission" date="2009-02" db="EMBL/GenBank/DDBJ databases">
        <title>Annotation of Streptomyces viridochromogenes strain DSM 40736.</title>
        <authorList>
            <consortium name="The Broad Institute Genome Sequencing Platform"/>
            <consortium name="Broad Institute Microbial Sequencing Center"/>
            <person name="Fischbach M."/>
            <person name="Godfrey P."/>
            <person name="Ward D."/>
            <person name="Young S."/>
            <person name="Zeng Q."/>
            <person name="Koehrsen M."/>
            <person name="Alvarado L."/>
            <person name="Berlin A.M."/>
            <person name="Bochicchio J."/>
            <person name="Borenstein D."/>
            <person name="Chapman S.B."/>
            <person name="Chen Z."/>
            <person name="Engels R."/>
            <person name="Freedman E."/>
            <person name="Gellesch M."/>
            <person name="Goldberg J."/>
            <person name="Griggs A."/>
            <person name="Gujja S."/>
            <person name="Heilman E.R."/>
            <person name="Heiman D.I."/>
            <person name="Hepburn T.A."/>
            <person name="Howarth C."/>
            <person name="Jen D."/>
            <person name="Larson L."/>
            <person name="Lewis B."/>
            <person name="Mehta T."/>
            <person name="Park D."/>
            <person name="Pearson M."/>
            <person name="Richards J."/>
            <person name="Roberts A."/>
            <person name="Saif S."/>
            <person name="Shea T.D."/>
            <person name="Shenoy N."/>
            <person name="Sisk P."/>
            <person name="Stolte C."/>
            <person name="Sykes S.N."/>
            <person name="Thomson T."/>
            <person name="Walk T."/>
            <person name="White J."/>
            <person name="Yandava C."/>
            <person name="Straight P."/>
            <person name="Clardy J."/>
            <person name="Hung D."/>
            <person name="Kolter R."/>
            <person name="Mekalanos J."/>
            <person name="Walker S."/>
            <person name="Walsh C.T."/>
            <person name="Wieland-Brown L.C."/>
            <person name="Haas B."/>
            <person name="Nusbaum C."/>
            <person name="Birren B."/>
        </authorList>
    </citation>
    <scope>NUCLEOTIDE SEQUENCE [LARGE SCALE GENOMIC DNA]</scope>
    <source>
        <strain evidence="9">DSM 40736 / JCM 4977 / BCRC 1201 / Tue 494</strain>
    </source>
</reference>
<dbReference type="AlphaFoldDB" id="D9X7Z2"/>
<dbReference type="InterPro" id="IPR029058">
    <property type="entry name" value="AB_hydrolase_fold"/>
</dbReference>
<comment type="similarity">
    <text evidence="1">Belongs to the peptidase S33 family.</text>
</comment>
<dbReference type="InterPro" id="IPR013595">
    <property type="entry name" value="Pept_S33_TAP-like_C"/>
</dbReference>
<accession>D9X7Z2</accession>
<feature type="chain" id="PRO_5003131925" evidence="5">
    <location>
        <begin position="38"/>
        <end position="501"/>
    </location>
</feature>
<dbReference type="Pfam" id="PF08386">
    <property type="entry name" value="Abhydrolase_4"/>
    <property type="match status" value="1"/>
</dbReference>
<dbReference type="HOGENOM" id="CLU_013364_3_2_11"/>
<dbReference type="InterPro" id="IPR000073">
    <property type="entry name" value="AB_hydrolase_1"/>
</dbReference>
<dbReference type="Pfam" id="PF00561">
    <property type="entry name" value="Abhydrolase_1"/>
    <property type="match status" value="1"/>
</dbReference>
<keyword evidence="3" id="KW-0378">Hydrolase</keyword>
<dbReference type="EMBL" id="GG657757">
    <property type="protein sequence ID" value="EFL32000.1"/>
    <property type="molecule type" value="Genomic_DNA"/>
</dbReference>
<evidence type="ECO:0000259" key="6">
    <source>
        <dbReference type="Pfam" id="PF00561"/>
    </source>
</evidence>
<gene>
    <name evidence="8" type="ORF">SSQG_02518</name>
</gene>
<dbReference type="Gene3D" id="3.40.50.1820">
    <property type="entry name" value="alpha/beta hydrolase"/>
    <property type="match status" value="1"/>
</dbReference>
<evidence type="ECO:0000256" key="4">
    <source>
        <dbReference type="SAM" id="MobiDB-lite"/>
    </source>
</evidence>
<keyword evidence="2 5" id="KW-0732">Signal</keyword>
<evidence type="ECO:0000256" key="2">
    <source>
        <dbReference type="ARBA" id="ARBA00022729"/>
    </source>
</evidence>
<evidence type="ECO:0000256" key="5">
    <source>
        <dbReference type="SAM" id="SignalP"/>
    </source>
</evidence>
<dbReference type="eggNOG" id="COG0596">
    <property type="taxonomic scope" value="Bacteria"/>
</dbReference>
<feature type="signal peptide" evidence="5">
    <location>
        <begin position="1"/>
        <end position="37"/>
    </location>
</feature>
<dbReference type="STRING" id="591159.SSQG_02518"/>
<dbReference type="SUPFAM" id="SSF53474">
    <property type="entry name" value="alpha/beta-Hydrolases"/>
    <property type="match status" value="1"/>
</dbReference>
<feature type="compositionally biased region" description="Low complexity" evidence="4">
    <location>
        <begin position="99"/>
        <end position="109"/>
    </location>
</feature>
<dbReference type="Proteomes" id="UP000004184">
    <property type="component" value="Unassembled WGS sequence"/>
</dbReference>
<organism evidence="8 9">
    <name type="scientific">Streptomyces viridochromogenes (strain DSM 40736 / JCM 4977 / BCRC 1201 / Tue 494)</name>
    <dbReference type="NCBI Taxonomy" id="591159"/>
    <lineage>
        <taxon>Bacteria</taxon>
        <taxon>Bacillati</taxon>
        <taxon>Actinomycetota</taxon>
        <taxon>Actinomycetes</taxon>
        <taxon>Kitasatosporales</taxon>
        <taxon>Streptomycetaceae</taxon>
        <taxon>Streptomyces</taxon>
    </lineage>
</organism>
<sequence>MPESRQALPMKQIKRTAALVAASVVLLGLTVPLSASAAAAGPLTWTKCEGTGLDPRQRCATVDVPMDYSDPDGRTIRIAVSRIPSEKPAARRGALLLVPGGPGGDSLSDPSEKGRQLPRSVRDAYDLIGFAPRGNSPSTPVSCDIDHSDLARTKLLPWPSAGGSVAGNMAVARRISDACARDGDELLRHISTKNNARDIDRIRAALGERKLSAWGVSYGTYVGAAYLEMFPRRTDRIVLDSNDHPDPVRAQRAWLAAFEVGVEDNFPEFAKWASRPGNPYRLARTAAEVRPLFLRLAARLDRAPIPWPGANPEELNGNVLRQTMLDGFYDPADGYPAVAKLMLAAKKGTVPPAGQAPPDSVLRNYAAVVATTVCNDAAWPRSAAVYRKDVAAGRSKYPLTAGMPRNAMVCAAWPWQPKEPPVRVTDRGPSDVLLIQNERDVATPLGGALKLREALGRRAVMVTNDATGHGAYLDNGTACGDALVSRFLATGERPRKDTYCR</sequence>
<evidence type="ECO:0000259" key="7">
    <source>
        <dbReference type="Pfam" id="PF08386"/>
    </source>
</evidence>